<accession>A0A2S5BGL8</accession>
<organism evidence="1 2">
    <name type="scientific">Rhodotorula taiwanensis</name>
    <dbReference type="NCBI Taxonomy" id="741276"/>
    <lineage>
        <taxon>Eukaryota</taxon>
        <taxon>Fungi</taxon>
        <taxon>Dikarya</taxon>
        <taxon>Basidiomycota</taxon>
        <taxon>Pucciniomycotina</taxon>
        <taxon>Microbotryomycetes</taxon>
        <taxon>Sporidiobolales</taxon>
        <taxon>Sporidiobolaceae</taxon>
        <taxon>Rhodotorula</taxon>
    </lineage>
</organism>
<comment type="caution">
    <text evidence="1">The sequence shown here is derived from an EMBL/GenBank/DDBJ whole genome shotgun (WGS) entry which is preliminary data.</text>
</comment>
<dbReference type="AlphaFoldDB" id="A0A2S5BGL8"/>
<sequence length="395" mass="44238">MSSDNLQPDRLTQGLPVELFTKIVELAQAHPQCAYLGLVSRAFLPLARHHRFRKTTIHSYDKLESLCTLSQTHEFVHSIKELTIDFEGVKDPGTPKKADFHALLKRLYHVETFKVKASGRLAKEILDPKSNLRASKPPLGTIPLPAMQALEIDDPFQGWANPFDPRHYSSLKHYRSLDSLSLKIVRAPDSIGRYRSAPVSQLSAARGFAWSVALTGYLADQPAVRDLLHAFDEIAILDLIDLGTAEGDVFGPLLSSIRYLDVLKVLDLQRSHRPPTLLPALGHLPVLKSVLFRVGANPSDADLRCLLEGPDKPPKLEFVGINCAEILMYNEWEGIVTCPWSTTCTYAGTLKNMELAERVGIDLGGSLITYAKDERWFYEAVGRGEILLYDEEDWW</sequence>
<reference evidence="1 2" key="1">
    <citation type="journal article" date="2018" name="Front. Microbiol.">
        <title>Prospects for Fungal Bioremediation of Acidic Radioactive Waste Sites: Characterization and Genome Sequence of Rhodotorula taiwanensis MD1149.</title>
        <authorList>
            <person name="Tkavc R."/>
            <person name="Matrosova V.Y."/>
            <person name="Grichenko O.E."/>
            <person name="Gostincar C."/>
            <person name="Volpe R.P."/>
            <person name="Klimenkova P."/>
            <person name="Gaidamakova E.K."/>
            <person name="Zhou C.E."/>
            <person name="Stewart B.J."/>
            <person name="Lyman M.G."/>
            <person name="Malfatti S.A."/>
            <person name="Rubinfeld B."/>
            <person name="Courtot M."/>
            <person name="Singh J."/>
            <person name="Dalgard C.L."/>
            <person name="Hamilton T."/>
            <person name="Frey K.G."/>
            <person name="Gunde-Cimerman N."/>
            <person name="Dugan L."/>
            <person name="Daly M.J."/>
        </authorList>
    </citation>
    <scope>NUCLEOTIDE SEQUENCE [LARGE SCALE GENOMIC DNA]</scope>
    <source>
        <strain evidence="1 2">MD1149</strain>
    </source>
</reference>
<dbReference type="EMBL" id="PJQD01000009">
    <property type="protein sequence ID" value="POY75916.1"/>
    <property type="molecule type" value="Genomic_DNA"/>
</dbReference>
<name>A0A2S5BGL8_9BASI</name>
<evidence type="ECO:0000313" key="1">
    <source>
        <dbReference type="EMBL" id="POY75916.1"/>
    </source>
</evidence>
<dbReference type="OrthoDB" id="2530238at2759"/>
<evidence type="ECO:0008006" key="3">
    <source>
        <dbReference type="Google" id="ProtNLM"/>
    </source>
</evidence>
<evidence type="ECO:0000313" key="2">
    <source>
        <dbReference type="Proteomes" id="UP000237144"/>
    </source>
</evidence>
<keyword evidence="2" id="KW-1185">Reference proteome</keyword>
<proteinExistence type="predicted"/>
<protein>
    <recommendedName>
        <fullName evidence="3">F-box domain-containing protein</fullName>
    </recommendedName>
</protein>
<dbReference type="STRING" id="741276.A0A2S5BGL8"/>
<gene>
    <name evidence="1" type="ORF">BMF94_0999</name>
</gene>
<dbReference type="Proteomes" id="UP000237144">
    <property type="component" value="Unassembled WGS sequence"/>
</dbReference>